<evidence type="ECO:0008006" key="4">
    <source>
        <dbReference type="Google" id="ProtNLM"/>
    </source>
</evidence>
<feature type="compositionally biased region" description="Polar residues" evidence="1">
    <location>
        <begin position="23"/>
        <end position="32"/>
    </location>
</feature>
<keyword evidence="3" id="KW-1185">Reference proteome</keyword>
<sequence>MDVAFQQGQFLSTSGGGYPSGATPFQPQDTPIAFSSTAWKSGAQPDSAPGIWPLAHPVDISYSGFPPPPHVLDPCSTTALPLHAPIPLPGSCPIPPWQGIEHVAPKPEFPQSPSSSSSSSNYHDGVPSTPSDSSPHDGFSPSYQDAFHGPISVVADTFPTPSELLSELNVVNGTGTPESDYSGDGVQKTFQRHPHDLSLSAGFNFALPIQDPISSHEKKRQLLECLEQYVVYLHEQLNLLGAQPAPLERVSTYKGLSSRSVRTLLLHMENTNKKLNLKIMAEEQRFVRLIKRREALLQREPIRLAHGVDESFSPHSHRGIHH</sequence>
<evidence type="ECO:0000313" key="2">
    <source>
        <dbReference type="EMBL" id="KAK7058909.1"/>
    </source>
</evidence>
<comment type="caution">
    <text evidence="2">The sequence shown here is derived from an EMBL/GenBank/DDBJ whole genome shotgun (WGS) entry which is preliminary data.</text>
</comment>
<accession>A0AAW0E4G8</accession>
<proteinExistence type="predicted"/>
<dbReference type="Proteomes" id="UP001383192">
    <property type="component" value="Unassembled WGS sequence"/>
</dbReference>
<name>A0AAW0E4G8_9AGAR</name>
<feature type="region of interest" description="Disordered" evidence="1">
    <location>
        <begin position="99"/>
        <end position="142"/>
    </location>
</feature>
<reference evidence="2 3" key="1">
    <citation type="submission" date="2024-01" db="EMBL/GenBank/DDBJ databases">
        <title>A draft genome for a cacao thread blight-causing isolate of Paramarasmius palmivorus.</title>
        <authorList>
            <person name="Baruah I.K."/>
            <person name="Bukari Y."/>
            <person name="Amoako-Attah I."/>
            <person name="Meinhardt L.W."/>
            <person name="Bailey B.A."/>
            <person name="Cohen S.P."/>
        </authorList>
    </citation>
    <scope>NUCLEOTIDE SEQUENCE [LARGE SCALE GENOMIC DNA]</scope>
    <source>
        <strain evidence="2 3">GH-12</strain>
    </source>
</reference>
<organism evidence="2 3">
    <name type="scientific">Paramarasmius palmivorus</name>
    <dbReference type="NCBI Taxonomy" id="297713"/>
    <lineage>
        <taxon>Eukaryota</taxon>
        <taxon>Fungi</taxon>
        <taxon>Dikarya</taxon>
        <taxon>Basidiomycota</taxon>
        <taxon>Agaricomycotina</taxon>
        <taxon>Agaricomycetes</taxon>
        <taxon>Agaricomycetidae</taxon>
        <taxon>Agaricales</taxon>
        <taxon>Marasmiineae</taxon>
        <taxon>Marasmiaceae</taxon>
        <taxon>Paramarasmius</taxon>
    </lineage>
</organism>
<dbReference type="EMBL" id="JAYKXP010000004">
    <property type="protein sequence ID" value="KAK7058909.1"/>
    <property type="molecule type" value="Genomic_DNA"/>
</dbReference>
<dbReference type="AlphaFoldDB" id="A0AAW0E4G8"/>
<protein>
    <recommendedName>
        <fullName evidence="4">BHLH domain-containing protein</fullName>
    </recommendedName>
</protein>
<evidence type="ECO:0000256" key="1">
    <source>
        <dbReference type="SAM" id="MobiDB-lite"/>
    </source>
</evidence>
<gene>
    <name evidence="2" type="ORF">VNI00_001533</name>
</gene>
<evidence type="ECO:0000313" key="3">
    <source>
        <dbReference type="Proteomes" id="UP001383192"/>
    </source>
</evidence>
<feature type="region of interest" description="Disordered" evidence="1">
    <location>
        <begin position="12"/>
        <end position="32"/>
    </location>
</feature>